<dbReference type="AlphaFoldDB" id="A0A0G4G1K7"/>
<feature type="compositionally biased region" description="Basic residues" evidence="3">
    <location>
        <begin position="1"/>
        <end position="14"/>
    </location>
</feature>
<dbReference type="SMART" id="SM00360">
    <property type="entry name" value="RRM"/>
    <property type="match status" value="1"/>
</dbReference>
<evidence type="ECO:0000256" key="1">
    <source>
        <dbReference type="ARBA" id="ARBA00022884"/>
    </source>
</evidence>
<dbReference type="OrthoDB" id="378345at2759"/>
<dbReference type="Proteomes" id="UP000041254">
    <property type="component" value="Unassembled WGS sequence"/>
</dbReference>
<organism evidence="5 6">
    <name type="scientific">Vitrella brassicaformis (strain CCMP3155)</name>
    <dbReference type="NCBI Taxonomy" id="1169540"/>
    <lineage>
        <taxon>Eukaryota</taxon>
        <taxon>Sar</taxon>
        <taxon>Alveolata</taxon>
        <taxon>Colpodellida</taxon>
        <taxon>Vitrellaceae</taxon>
        <taxon>Vitrella</taxon>
    </lineage>
</organism>
<dbReference type="PANTHER" id="PTHR23236:SF11">
    <property type="entry name" value="EUKARYOTIC TRANSLATION INITIATION FACTOR 4H"/>
    <property type="match status" value="1"/>
</dbReference>
<dbReference type="VEuPathDB" id="CryptoDB:Vbra_16734"/>
<accession>A0A0G4G1K7</accession>
<evidence type="ECO:0000313" key="5">
    <source>
        <dbReference type="EMBL" id="CEM21911.1"/>
    </source>
</evidence>
<dbReference type="OMA" id="RYDWMSS"/>
<name>A0A0G4G1K7_VITBC</name>
<feature type="compositionally biased region" description="Acidic residues" evidence="3">
    <location>
        <begin position="93"/>
        <end position="114"/>
    </location>
</feature>
<dbReference type="STRING" id="1169540.A0A0G4G1K7"/>
<reference evidence="5 6" key="1">
    <citation type="submission" date="2014-11" db="EMBL/GenBank/DDBJ databases">
        <authorList>
            <person name="Zhu J."/>
            <person name="Qi W."/>
            <person name="Song R."/>
        </authorList>
    </citation>
    <scope>NUCLEOTIDE SEQUENCE [LARGE SCALE GENOMIC DNA]</scope>
</reference>
<feature type="region of interest" description="Disordered" evidence="3">
    <location>
        <begin position="1"/>
        <end position="130"/>
    </location>
</feature>
<dbReference type="PANTHER" id="PTHR23236">
    <property type="entry name" value="EUKARYOTIC TRANSLATION INITIATION FACTOR 4B/4H"/>
    <property type="match status" value="1"/>
</dbReference>
<dbReference type="InParanoid" id="A0A0G4G1K7"/>
<sequence>MLGPKREHKPAKKRWQLELEEEKDPQASPTKEEKEELERLAADEDVADDAANDAGENAEAGQEEDEPKKDVSNEENQPEIEDQSKKRKHFAWMDEDDEELYGDEDSQPEEDEVDAHDNNDKTPAAASGDKDELDQVRFAFVSNISFDARLEDLKVFFQSCGPILSIVPDPHQSNTSSVPSNPKFAKADHKGRAYVEFRTYQALRQALELDEQKFMGRPLRIVAAYKRNNGEFGRLQTNAHIKFFQQQQQHEQGERAGGGPVKKKREVMTQPPAWLR</sequence>
<evidence type="ECO:0000256" key="2">
    <source>
        <dbReference type="PROSITE-ProRule" id="PRU00176"/>
    </source>
</evidence>
<dbReference type="PROSITE" id="PS50102">
    <property type="entry name" value="RRM"/>
    <property type="match status" value="1"/>
</dbReference>
<proteinExistence type="predicted"/>
<dbReference type="SUPFAM" id="SSF54928">
    <property type="entry name" value="RNA-binding domain, RBD"/>
    <property type="match status" value="1"/>
</dbReference>
<feature type="compositionally biased region" description="Basic and acidic residues" evidence="3">
    <location>
        <begin position="30"/>
        <end position="42"/>
    </location>
</feature>
<feature type="domain" description="RRM" evidence="4">
    <location>
        <begin position="137"/>
        <end position="226"/>
    </location>
</feature>
<dbReference type="InterPro" id="IPR000504">
    <property type="entry name" value="RRM_dom"/>
</dbReference>
<keyword evidence="1 2" id="KW-0694">RNA-binding</keyword>
<keyword evidence="6" id="KW-1185">Reference proteome</keyword>
<evidence type="ECO:0000259" key="4">
    <source>
        <dbReference type="PROSITE" id="PS50102"/>
    </source>
</evidence>
<dbReference type="CDD" id="cd00590">
    <property type="entry name" value="RRM_SF"/>
    <property type="match status" value="1"/>
</dbReference>
<feature type="region of interest" description="Disordered" evidence="3">
    <location>
        <begin position="246"/>
        <end position="276"/>
    </location>
</feature>
<dbReference type="Pfam" id="PF00076">
    <property type="entry name" value="RRM_1"/>
    <property type="match status" value="1"/>
</dbReference>
<gene>
    <name evidence="5" type="ORF">Vbra_16734</name>
</gene>
<dbReference type="InterPro" id="IPR012677">
    <property type="entry name" value="Nucleotide-bd_a/b_plait_sf"/>
</dbReference>
<evidence type="ECO:0000256" key="3">
    <source>
        <dbReference type="SAM" id="MobiDB-lite"/>
    </source>
</evidence>
<evidence type="ECO:0000313" key="6">
    <source>
        <dbReference type="Proteomes" id="UP000041254"/>
    </source>
</evidence>
<dbReference type="EMBL" id="CDMY01000545">
    <property type="protein sequence ID" value="CEM21911.1"/>
    <property type="molecule type" value="Genomic_DNA"/>
</dbReference>
<dbReference type="InterPro" id="IPR035979">
    <property type="entry name" value="RBD_domain_sf"/>
</dbReference>
<dbReference type="GO" id="GO:0003723">
    <property type="term" value="F:RNA binding"/>
    <property type="evidence" value="ECO:0007669"/>
    <property type="project" value="UniProtKB-UniRule"/>
</dbReference>
<protein>
    <recommendedName>
        <fullName evidence="4">RRM domain-containing protein</fullName>
    </recommendedName>
</protein>
<dbReference type="Gene3D" id="3.30.70.330">
    <property type="match status" value="1"/>
</dbReference>